<dbReference type="EMBL" id="CP001032">
    <property type="protein sequence ID" value="ACB74518.1"/>
    <property type="molecule type" value="Genomic_DNA"/>
</dbReference>
<dbReference type="STRING" id="452637.Oter_1233"/>
<proteinExistence type="predicted"/>
<reference evidence="1 2" key="1">
    <citation type="journal article" date="2011" name="J. Bacteriol.">
        <title>Genome sequence of the verrucomicrobium Opitutus terrae PB90-1, an abundant inhabitant of rice paddy soil ecosystems.</title>
        <authorList>
            <person name="van Passel M.W."/>
            <person name="Kant R."/>
            <person name="Palva A."/>
            <person name="Copeland A."/>
            <person name="Lucas S."/>
            <person name="Lapidus A."/>
            <person name="Glavina del Rio T."/>
            <person name="Pitluck S."/>
            <person name="Goltsman E."/>
            <person name="Clum A."/>
            <person name="Sun H."/>
            <person name="Schmutz J."/>
            <person name="Larimer F.W."/>
            <person name="Land M.L."/>
            <person name="Hauser L."/>
            <person name="Kyrpides N."/>
            <person name="Mikhailova N."/>
            <person name="Richardson P.P."/>
            <person name="Janssen P.H."/>
            <person name="de Vos W.M."/>
            <person name="Smidt H."/>
        </authorList>
    </citation>
    <scope>NUCLEOTIDE SEQUENCE [LARGE SCALE GENOMIC DNA]</scope>
    <source>
        <strain evidence="2">DSM 11246 / JCM 15787 / PB90-1</strain>
    </source>
</reference>
<evidence type="ECO:0000313" key="1">
    <source>
        <dbReference type="EMBL" id="ACB74518.1"/>
    </source>
</evidence>
<dbReference type="eggNOG" id="ENOG503301F">
    <property type="taxonomic scope" value="Bacteria"/>
</dbReference>
<evidence type="ECO:0000313" key="2">
    <source>
        <dbReference type="Proteomes" id="UP000007013"/>
    </source>
</evidence>
<accession>B1ZPJ9</accession>
<protein>
    <submittedName>
        <fullName evidence="1">Uncharacterized protein</fullName>
    </submittedName>
</protein>
<gene>
    <name evidence="1" type="ordered locus">Oter_1233</name>
</gene>
<dbReference type="KEGG" id="ote:Oter_1233"/>
<keyword evidence="2" id="KW-1185">Reference proteome</keyword>
<dbReference type="Proteomes" id="UP000007013">
    <property type="component" value="Chromosome"/>
</dbReference>
<sequence>MPIRASRLIAAERSGEPRDTVARAGFRVCGKLRLPLSTLAGAVGFRSLLSRAWVLAKAEAPWLAEVQIKSDGELQWSTEKEAALSTEEAARAATALVGQLLQLLVTFIGETLTRRLVQEIWPEAALDEVNPRENSHEEKS</sequence>
<organism evidence="1 2">
    <name type="scientific">Opitutus terrae (strain DSM 11246 / JCM 15787 / PB90-1)</name>
    <dbReference type="NCBI Taxonomy" id="452637"/>
    <lineage>
        <taxon>Bacteria</taxon>
        <taxon>Pseudomonadati</taxon>
        <taxon>Verrucomicrobiota</taxon>
        <taxon>Opitutia</taxon>
        <taxon>Opitutales</taxon>
        <taxon>Opitutaceae</taxon>
        <taxon>Opitutus</taxon>
    </lineage>
</organism>
<dbReference type="HOGENOM" id="CLU_154470_0_0_0"/>
<name>B1ZPJ9_OPITP</name>
<dbReference type="AlphaFoldDB" id="B1ZPJ9"/>